<reference evidence="2" key="1">
    <citation type="submission" date="2018-09" db="EMBL/GenBank/DDBJ databases">
        <authorList>
            <person name="Zhu H."/>
        </authorList>
    </citation>
    <scope>NUCLEOTIDE SEQUENCE [LARGE SCALE GENOMIC DNA]</scope>
    <source>
        <strain evidence="2">K1R23-30</strain>
    </source>
</reference>
<organism evidence="1 2">
    <name type="scientific">Noviherbaspirillum saxi</name>
    <dbReference type="NCBI Taxonomy" id="2320863"/>
    <lineage>
        <taxon>Bacteria</taxon>
        <taxon>Pseudomonadati</taxon>
        <taxon>Pseudomonadota</taxon>
        <taxon>Betaproteobacteria</taxon>
        <taxon>Burkholderiales</taxon>
        <taxon>Oxalobacteraceae</taxon>
        <taxon>Noviherbaspirillum</taxon>
    </lineage>
</organism>
<evidence type="ECO:0000313" key="1">
    <source>
        <dbReference type="EMBL" id="RJF92678.1"/>
    </source>
</evidence>
<comment type="caution">
    <text evidence="1">The sequence shown here is derived from an EMBL/GenBank/DDBJ whole genome shotgun (WGS) entry which is preliminary data.</text>
</comment>
<keyword evidence="2" id="KW-1185">Reference proteome</keyword>
<dbReference type="RefSeq" id="WP_119772669.1">
    <property type="nucleotide sequence ID" value="NZ_QYUO01000003.1"/>
</dbReference>
<proteinExistence type="predicted"/>
<dbReference type="Proteomes" id="UP000265955">
    <property type="component" value="Unassembled WGS sequence"/>
</dbReference>
<evidence type="ECO:0000313" key="2">
    <source>
        <dbReference type="Proteomes" id="UP000265955"/>
    </source>
</evidence>
<protein>
    <submittedName>
        <fullName evidence="1">Uncharacterized protein</fullName>
    </submittedName>
</protein>
<name>A0A3A3FJV9_9BURK</name>
<accession>A0A3A3FJV9</accession>
<sequence length="62" mass="6896">MSLQIKRRDGSIVEIHDGTVRLKAQIQVYGTAEVHDPKTDTPFQVKRVADGSLAEATPPFIY</sequence>
<dbReference type="EMBL" id="QYUO01000003">
    <property type="protein sequence ID" value="RJF92678.1"/>
    <property type="molecule type" value="Genomic_DNA"/>
</dbReference>
<gene>
    <name evidence="1" type="ORF">D3871_29290</name>
</gene>
<dbReference type="AlphaFoldDB" id="A0A3A3FJV9"/>